<keyword evidence="2" id="KW-1185">Reference proteome</keyword>
<dbReference type="EMBL" id="JAPUFD010000009">
    <property type="protein sequence ID" value="MDI1489171.1"/>
    <property type="molecule type" value="Genomic_DNA"/>
</dbReference>
<dbReference type="Proteomes" id="UP001161017">
    <property type="component" value="Unassembled WGS sequence"/>
</dbReference>
<dbReference type="AlphaFoldDB" id="A0AA43QMF7"/>
<proteinExistence type="predicted"/>
<evidence type="ECO:0000313" key="1">
    <source>
        <dbReference type="EMBL" id="MDI1489171.1"/>
    </source>
</evidence>
<name>A0AA43QMF7_9LECA</name>
<comment type="caution">
    <text evidence="1">The sequence shown here is derived from an EMBL/GenBank/DDBJ whole genome shotgun (WGS) entry which is preliminary data.</text>
</comment>
<accession>A0AA43QMF7</accession>
<gene>
    <name evidence="1" type="ORF">OHK93_008449</name>
</gene>
<evidence type="ECO:0000313" key="2">
    <source>
        <dbReference type="Proteomes" id="UP001161017"/>
    </source>
</evidence>
<organism evidence="1 2">
    <name type="scientific">Ramalina farinacea</name>
    <dbReference type="NCBI Taxonomy" id="258253"/>
    <lineage>
        <taxon>Eukaryota</taxon>
        <taxon>Fungi</taxon>
        <taxon>Dikarya</taxon>
        <taxon>Ascomycota</taxon>
        <taxon>Pezizomycotina</taxon>
        <taxon>Lecanoromycetes</taxon>
        <taxon>OSLEUM clade</taxon>
        <taxon>Lecanoromycetidae</taxon>
        <taxon>Lecanorales</taxon>
        <taxon>Lecanorineae</taxon>
        <taxon>Ramalinaceae</taxon>
        <taxon>Ramalina</taxon>
    </lineage>
</organism>
<sequence>MASQDPPSDTDDVAVLKHMVKDHHEKINLLGLLKTNLLTDLTGLQKTVAGLQERVLELQHIVSSLHASSGTWEWAVLIGDDVVEDVTALLAAFDIQNEDVKVRDKRLLAVYIGVRLELL</sequence>
<protein>
    <submittedName>
        <fullName evidence="1">Uncharacterized protein</fullName>
    </submittedName>
</protein>
<reference evidence="1" key="1">
    <citation type="journal article" date="2023" name="Genome Biol. Evol.">
        <title>First Whole Genome Sequence and Flow Cytometry Genome Size Data for the Lichen-Forming Fungus Ramalina farinacea (Ascomycota).</title>
        <authorList>
            <person name="Llewellyn T."/>
            <person name="Mian S."/>
            <person name="Hill R."/>
            <person name="Leitch I.J."/>
            <person name="Gaya E."/>
        </authorList>
    </citation>
    <scope>NUCLEOTIDE SEQUENCE</scope>
    <source>
        <strain evidence="1">LIQ254RAFAR</strain>
    </source>
</reference>